<reference evidence="3" key="1">
    <citation type="submission" date="2025-08" db="UniProtKB">
        <authorList>
            <consortium name="RefSeq"/>
        </authorList>
    </citation>
    <scope>IDENTIFICATION</scope>
    <source>
        <tissue evidence="3">Leaves</tissue>
    </source>
</reference>
<dbReference type="PANTHER" id="PTHR31170:SF17">
    <property type="match status" value="1"/>
</dbReference>
<dbReference type="Proteomes" id="UP001652660">
    <property type="component" value="Chromosome 3e"/>
</dbReference>
<keyword evidence="1" id="KW-1133">Transmembrane helix</keyword>
<feature type="transmembrane region" description="Helical" evidence="1">
    <location>
        <begin position="410"/>
        <end position="434"/>
    </location>
</feature>
<keyword evidence="1" id="KW-0472">Membrane</keyword>
<evidence type="ECO:0000256" key="1">
    <source>
        <dbReference type="SAM" id="Phobius"/>
    </source>
</evidence>
<keyword evidence="2" id="KW-1185">Reference proteome</keyword>
<organism evidence="2 3">
    <name type="scientific">Coffea arabica</name>
    <name type="common">Arabian coffee</name>
    <dbReference type="NCBI Taxonomy" id="13443"/>
    <lineage>
        <taxon>Eukaryota</taxon>
        <taxon>Viridiplantae</taxon>
        <taxon>Streptophyta</taxon>
        <taxon>Embryophyta</taxon>
        <taxon>Tracheophyta</taxon>
        <taxon>Spermatophyta</taxon>
        <taxon>Magnoliopsida</taxon>
        <taxon>eudicotyledons</taxon>
        <taxon>Gunneridae</taxon>
        <taxon>Pentapetalae</taxon>
        <taxon>asterids</taxon>
        <taxon>lamiids</taxon>
        <taxon>Gentianales</taxon>
        <taxon>Rubiaceae</taxon>
        <taxon>Ixoroideae</taxon>
        <taxon>Gardenieae complex</taxon>
        <taxon>Bertiereae - Coffeeae clade</taxon>
        <taxon>Coffeeae</taxon>
        <taxon>Coffea</taxon>
    </lineage>
</organism>
<gene>
    <name evidence="3" type="primary">LOC140038927</name>
</gene>
<dbReference type="InterPro" id="IPR004158">
    <property type="entry name" value="DUF247_pln"/>
</dbReference>
<evidence type="ECO:0000313" key="3">
    <source>
        <dbReference type="RefSeq" id="XP_071940677.1"/>
    </source>
</evidence>
<proteinExistence type="predicted"/>
<evidence type="ECO:0000313" key="2">
    <source>
        <dbReference type="Proteomes" id="UP001652660"/>
    </source>
</evidence>
<name>A0ABM4X9G1_COFAR</name>
<accession>A0ABM4X9G1</accession>
<dbReference type="GeneID" id="140038927"/>
<dbReference type="RefSeq" id="XP_071940677.1">
    <property type="nucleotide sequence ID" value="XM_072084576.1"/>
</dbReference>
<sequence>MFYRAQQFFLFFICTQQEMSRIDQKLSDLLDTSEKPSIFKIHGQLRSAKEEAYEPLVVSIGPYHHGKPKLEEMEKHKVRYFNELLRRTGESAEKYIIALTNRQDQARRCYAEEISLSDDAFVDMLCLDGCFVIEFLRKRRLPELRLQNDPLFQMLWLRYATKNDLILFENQLPFFVLLQLFDMTKSPGEEENLIDLAIHLCLVGNLPNPGLNSHSEIFEPYNAVHLLGLVHKILSASFSETLSSTMNSNRRDSSLTIKSAGELRQSGIKFKKAEDSKSLFRITFENGVLKIPPLVVEDRTEPFCRNLIAYEEYMSNPTETWRCISDYIIFIDFLINSPSDVETLRRHDIIVNWLGSDEALSTMFNKLSKHVHVGGRFCYNKIFDDVDEYSRKRWHIWRAHLVRKYFNNPWSFIAFLAACALLLLTSVQAIFSILQYTKQK</sequence>
<dbReference type="PANTHER" id="PTHR31170">
    <property type="entry name" value="BNAC04G53230D PROTEIN"/>
    <property type="match status" value="1"/>
</dbReference>
<protein>
    <submittedName>
        <fullName evidence="3">UPF0481 protein At3g47200-like</fullName>
    </submittedName>
</protein>
<keyword evidence="1" id="KW-0812">Transmembrane</keyword>
<dbReference type="Pfam" id="PF03140">
    <property type="entry name" value="DUF247"/>
    <property type="match status" value="1"/>
</dbReference>